<dbReference type="Proteomes" id="UP000708576">
    <property type="component" value="Unassembled WGS sequence"/>
</dbReference>
<organism evidence="2 3">
    <name type="scientific">Carboxylicivirga linearis</name>
    <dbReference type="NCBI Taxonomy" id="1628157"/>
    <lineage>
        <taxon>Bacteria</taxon>
        <taxon>Pseudomonadati</taxon>
        <taxon>Bacteroidota</taxon>
        <taxon>Bacteroidia</taxon>
        <taxon>Marinilabiliales</taxon>
        <taxon>Marinilabiliaceae</taxon>
        <taxon>Carboxylicivirga</taxon>
    </lineage>
</organism>
<dbReference type="EMBL" id="JAGUCO010000035">
    <property type="protein sequence ID" value="MBS2101025.1"/>
    <property type="molecule type" value="Genomic_DNA"/>
</dbReference>
<keyword evidence="3" id="KW-1185">Reference proteome</keyword>
<evidence type="ECO:0008006" key="4">
    <source>
        <dbReference type="Google" id="ProtNLM"/>
    </source>
</evidence>
<keyword evidence="1" id="KW-0732">Signal</keyword>
<reference evidence="2 3" key="1">
    <citation type="journal article" date="2015" name="Int. J. Syst. Evol. Microbiol.">
        <title>Carboxylicivirga linearis sp. nov., isolated from a sea cucumber culture pond.</title>
        <authorList>
            <person name="Wang F.Q."/>
            <person name="Zhou Y.X."/>
            <person name="Lin X.Z."/>
            <person name="Chen G.J."/>
            <person name="Du Z.J."/>
        </authorList>
    </citation>
    <scope>NUCLEOTIDE SEQUENCE [LARGE SCALE GENOMIC DNA]</scope>
    <source>
        <strain evidence="2 3">FB218</strain>
    </source>
</reference>
<evidence type="ECO:0000313" key="2">
    <source>
        <dbReference type="EMBL" id="MBS2101025.1"/>
    </source>
</evidence>
<protein>
    <recommendedName>
        <fullName evidence="4">Outer membrane protein beta-barrel domain-containing protein</fullName>
    </recommendedName>
</protein>
<feature type="chain" id="PRO_5046386141" description="Outer membrane protein beta-barrel domain-containing protein" evidence="1">
    <location>
        <begin position="20"/>
        <end position="210"/>
    </location>
</feature>
<feature type="signal peptide" evidence="1">
    <location>
        <begin position="1"/>
        <end position="19"/>
    </location>
</feature>
<accession>A0ABS5K1G2</accession>
<sequence>MRNLLILIIVLANAINVTAQGQKGMIELGGQLSYTLSEYEDIYYYNLETYDYKSQRFVISPKIGWFVSSSSVLGFGIEFEYIKNERSNSIPDESKKHLFSFNPYFRNYQKIIDKLFFTTTIDLALGFGQESNEDYYTTDIFTYSINARPGISYFLSDKWALKTNFGSLFYQRTNKKITEGVEGKQPELKDSDFGFSFSMNSFSLGVGYYF</sequence>
<dbReference type="SUPFAM" id="SSF56925">
    <property type="entry name" value="OMPA-like"/>
    <property type="match status" value="1"/>
</dbReference>
<evidence type="ECO:0000313" key="3">
    <source>
        <dbReference type="Proteomes" id="UP000708576"/>
    </source>
</evidence>
<dbReference type="RefSeq" id="WP_212220007.1">
    <property type="nucleotide sequence ID" value="NZ_JAGUCO010000035.1"/>
</dbReference>
<comment type="caution">
    <text evidence="2">The sequence shown here is derived from an EMBL/GenBank/DDBJ whole genome shotgun (WGS) entry which is preliminary data.</text>
</comment>
<proteinExistence type="predicted"/>
<gene>
    <name evidence="2" type="ORF">KEM10_22260</name>
</gene>
<name>A0ABS5K1G2_9BACT</name>
<evidence type="ECO:0000256" key="1">
    <source>
        <dbReference type="SAM" id="SignalP"/>
    </source>
</evidence>
<dbReference type="InterPro" id="IPR011250">
    <property type="entry name" value="OMP/PagP_B-barrel"/>
</dbReference>